<dbReference type="InterPro" id="IPR009057">
    <property type="entry name" value="Homeodomain-like_sf"/>
</dbReference>
<evidence type="ECO:0000313" key="5">
    <source>
        <dbReference type="EMBL" id="GBP12124.1"/>
    </source>
</evidence>
<dbReference type="InterPro" id="IPR050863">
    <property type="entry name" value="CenT-Element_Derived"/>
</dbReference>
<evidence type="ECO:0000256" key="2">
    <source>
        <dbReference type="ARBA" id="ARBA00023125"/>
    </source>
</evidence>
<protein>
    <recommendedName>
        <fullName evidence="4">HTH CENPB-type domain-containing protein</fullName>
    </recommendedName>
</protein>
<keyword evidence="6" id="KW-1185">Reference proteome</keyword>
<reference evidence="5 6" key="1">
    <citation type="journal article" date="2019" name="Commun. Biol.">
        <title>The bagworm genome reveals a unique fibroin gene that provides high tensile strength.</title>
        <authorList>
            <person name="Kono N."/>
            <person name="Nakamura H."/>
            <person name="Ohtoshi R."/>
            <person name="Tomita M."/>
            <person name="Numata K."/>
            <person name="Arakawa K."/>
        </authorList>
    </citation>
    <scope>NUCLEOTIDE SEQUENCE [LARGE SCALE GENOMIC DNA]</scope>
</reference>
<dbReference type="GO" id="GO:0003677">
    <property type="term" value="F:DNA binding"/>
    <property type="evidence" value="ECO:0007669"/>
    <property type="project" value="UniProtKB-KW"/>
</dbReference>
<dbReference type="PANTHER" id="PTHR19303:SF74">
    <property type="entry name" value="POGO TRANSPOSABLE ELEMENT WITH KRAB DOMAIN"/>
    <property type="match status" value="1"/>
</dbReference>
<evidence type="ECO:0000256" key="3">
    <source>
        <dbReference type="ARBA" id="ARBA00023242"/>
    </source>
</evidence>
<dbReference type="Proteomes" id="UP000299102">
    <property type="component" value="Unassembled WGS sequence"/>
</dbReference>
<dbReference type="GO" id="GO:0005634">
    <property type="term" value="C:nucleus"/>
    <property type="evidence" value="ECO:0007669"/>
    <property type="project" value="UniProtKB-SubCell"/>
</dbReference>
<organism evidence="5 6">
    <name type="scientific">Eumeta variegata</name>
    <name type="common">Bagworm moth</name>
    <name type="synonym">Eumeta japonica</name>
    <dbReference type="NCBI Taxonomy" id="151549"/>
    <lineage>
        <taxon>Eukaryota</taxon>
        <taxon>Metazoa</taxon>
        <taxon>Ecdysozoa</taxon>
        <taxon>Arthropoda</taxon>
        <taxon>Hexapoda</taxon>
        <taxon>Insecta</taxon>
        <taxon>Pterygota</taxon>
        <taxon>Neoptera</taxon>
        <taxon>Endopterygota</taxon>
        <taxon>Lepidoptera</taxon>
        <taxon>Glossata</taxon>
        <taxon>Ditrysia</taxon>
        <taxon>Tineoidea</taxon>
        <taxon>Psychidae</taxon>
        <taxon>Oiketicinae</taxon>
        <taxon>Eumeta</taxon>
    </lineage>
</organism>
<dbReference type="Pfam" id="PF05225">
    <property type="entry name" value="HTH_psq"/>
    <property type="match status" value="1"/>
</dbReference>
<dbReference type="OrthoDB" id="10035668at2759"/>
<proteinExistence type="predicted"/>
<evidence type="ECO:0000256" key="1">
    <source>
        <dbReference type="ARBA" id="ARBA00004123"/>
    </source>
</evidence>
<dbReference type="SUPFAM" id="SSF46689">
    <property type="entry name" value="Homeodomain-like"/>
    <property type="match status" value="1"/>
</dbReference>
<comment type="subcellular location">
    <subcellularLocation>
        <location evidence="1">Nucleus</location>
    </subcellularLocation>
</comment>
<dbReference type="PROSITE" id="PS51253">
    <property type="entry name" value="HTH_CENPB"/>
    <property type="match status" value="1"/>
</dbReference>
<keyword evidence="2" id="KW-0238">DNA-binding</keyword>
<dbReference type="EMBL" id="BGZK01000049">
    <property type="protein sequence ID" value="GBP12124.1"/>
    <property type="molecule type" value="Genomic_DNA"/>
</dbReference>
<evidence type="ECO:0000259" key="4">
    <source>
        <dbReference type="PROSITE" id="PS51253"/>
    </source>
</evidence>
<dbReference type="AlphaFoldDB" id="A0A4C1TDB1"/>
<accession>A0A4C1TDB1</accession>
<gene>
    <name evidence="5" type="ORF">EVAR_5946_1</name>
</gene>
<name>A0A4C1TDB1_EUMVA</name>
<sequence length="237" mass="27027">MVRNYQRKTDKGSYSKEKLQEAMRAVQNGELSGYKAARLYNIPRMTIMDHVKNKRGKSDTLGRNTALSREVETKLASYLHLMERYGFGLTRDEVLEMVGEYVRINKISTPFNGRPGKDWFNAFKKRNNLSVKKPQAVEYARKRAVDPFLIYPYFDLLEKTIKELGLKDKPSAIWNLDETNFSRDPSKTKIVGLKGHAATRVISTPGKSNTTVLLGVNAIGEKIPPLIVFKGKNVWDQ</sequence>
<evidence type="ECO:0000313" key="6">
    <source>
        <dbReference type="Proteomes" id="UP000299102"/>
    </source>
</evidence>
<dbReference type="STRING" id="151549.A0A4C1TDB1"/>
<keyword evidence="3" id="KW-0539">Nucleus</keyword>
<feature type="domain" description="HTH CENPB-type" evidence="4">
    <location>
        <begin position="59"/>
        <end position="133"/>
    </location>
</feature>
<dbReference type="PANTHER" id="PTHR19303">
    <property type="entry name" value="TRANSPOSON"/>
    <property type="match status" value="1"/>
</dbReference>
<dbReference type="InterPro" id="IPR006600">
    <property type="entry name" value="HTH_CenpB_DNA-bd_dom"/>
</dbReference>
<dbReference type="Gene3D" id="1.10.10.60">
    <property type="entry name" value="Homeodomain-like"/>
    <property type="match status" value="1"/>
</dbReference>
<comment type="caution">
    <text evidence="5">The sequence shown here is derived from an EMBL/GenBank/DDBJ whole genome shotgun (WGS) entry which is preliminary data.</text>
</comment>
<dbReference type="InterPro" id="IPR007889">
    <property type="entry name" value="HTH_Psq"/>
</dbReference>